<organism evidence="2 3">
    <name type="scientific">Arthrobotrys musiformis</name>
    <dbReference type="NCBI Taxonomy" id="47236"/>
    <lineage>
        <taxon>Eukaryota</taxon>
        <taxon>Fungi</taxon>
        <taxon>Dikarya</taxon>
        <taxon>Ascomycota</taxon>
        <taxon>Pezizomycotina</taxon>
        <taxon>Orbiliomycetes</taxon>
        <taxon>Orbiliales</taxon>
        <taxon>Orbiliaceae</taxon>
        <taxon>Arthrobotrys</taxon>
    </lineage>
</organism>
<keyword evidence="3" id="KW-1185">Reference proteome</keyword>
<reference evidence="2 3" key="1">
    <citation type="submission" date="2023-08" db="EMBL/GenBank/DDBJ databases">
        <authorList>
            <person name="Palmer J.M."/>
        </authorList>
    </citation>
    <scope>NUCLEOTIDE SEQUENCE [LARGE SCALE GENOMIC DNA]</scope>
    <source>
        <strain evidence="2 3">TWF481</strain>
    </source>
</reference>
<evidence type="ECO:0000313" key="2">
    <source>
        <dbReference type="EMBL" id="KAK6505133.1"/>
    </source>
</evidence>
<feature type="chain" id="PRO_5043922910" description="Secreted protein" evidence="1">
    <location>
        <begin position="28"/>
        <end position="75"/>
    </location>
</feature>
<name>A0AAV9WAA5_9PEZI</name>
<feature type="signal peptide" evidence="1">
    <location>
        <begin position="1"/>
        <end position="27"/>
    </location>
</feature>
<sequence>MPILSTPVAFILAHLIPLLKLVELANASPIDTAPALENTTSTRWMPPPLPYIDPPEVPILNPVPSRGTQTFCAIV</sequence>
<evidence type="ECO:0008006" key="4">
    <source>
        <dbReference type="Google" id="ProtNLM"/>
    </source>
</evidence>
<dbReference type="AlphaFoldDB" id="A0AAV9WAA5"/>
<dbReference type="Proteomes" id="UP001370758">
    <property type="component" value="Unassembled WGS sequence"/>
</dbReference>
<proteinExistence type="predicted"/>
<protein>
    <recommendedName>
        <fullName evidence="4">Secreted protein</fullName>
    </recommendedName>
</protein>
<accession>A0AAV9WAA5</accession>
<keyword evidence="1" id="KW-0732">Signal</keyword>
<evidence type="ECO:0000313" key="3">
    <source>
        <dbReference type="Proteomes" id="UP001370758"/>
    </source>
</evidence>
<gene>
    <name evidence="2" type="ORF">TWF481_007054</name>
</gene>
<dbReference type="EMBL" id="JAVHJL010000004">
    <property type="protein sequence ID" value="KAK6505133.1"/>
    <property type="molecule type" value="Genomic_DNA"/>
</dbReference>
<comment type="caution">
    <text evidence="2">The sequence shown here is derived from an EMBL/GenBank/DDBJ whole genome shotgun (WGS) entry which is preliminary data.</text>
</comment>
<evidence type="ECO:0000256" key="1">
    <source>
        <dbReference type="SAM" id="SignalP"/>
    </source>
</evidence>